<accession>A0A420WFI6</accession>
<dbReference type="RefSeq" id="WP_121102698.1">
    <property type="nucleotide sequence ID" value="NZ_RBII01000002.1"/>
</dbReference>
<dbReference type="InParanoid" id="A0A420WFI6"/>
<comment type="caution">
    <text evidence="1">The sequence shown here is derived from an EMBL/GenBank/DDBJ whole genome shotgun (WGS) entry which is preliminary data.</text>
</comment>
<dbReference type="AlphaFoldDB" id="A0A420WFI6"/>
<evidence type="ECO:0000313" key="2">
    <source>
        <dbReference type="Proteomes" id="UP000282211"/>
    </source>
</evidence>
<evidence type="ECO:0008006" key="3">
    <source>
        <dbReference type="Google" id="ProtNLM"/>
    </source>
</evidence>
<name>A0A420WFI6_9PROT</name>
<gene>
    <name evidence="1" type="ORF">DES40_2540</name>
</gene>
<dbReference type="EMBL" id="RBII01000002">
    <property type="protein sequence ID" value="RKQ69732.1"/>
    <property type="molecule type" value="Genomic_DNA"/>
</dbReference>
<reference evidence="1 2" key="1">
    <citation type="submission" date="2018-10" db="EMBL/GenBank/DDBJ databases">
        <title>Genomic Encyclopedia of Type Strains, Phase IV (KMG-IV): sequencing the most valuable type-strain genomes for metagenomic binning, comparative biology and taxonomic classification.</title>
        <authorList>
            <person name="Goeker M."/>
        </authorList>
    </citation>
    <scope>NUCLEOTIDE SEQUENCE [LARGE SCALE GENOMIC DNA]</scope>
    <source>
        <strain evidence="1 2">DSM 22008</strain>
    </source>
</reference>
<dbReference type="InterPro" id="IPR018733">
    <property type="entry name" value="DUF2274"/>
</dbReference>
<sequence>MSQPKIKLDKLPNMKPVKHTITVMPELEADLKAYAKVYEKAYGEKVDITALIPSMLAGFLASDAGYKKAKRELA</sequence>
<keyword evidence="2" id="KW-1185">Reference proteome</keyword>
<organism evidence="1 2">
    <name type="scientific">Litorimonas taeanensis</name>
    <dbReference type="NCBI Taxonomy" id="568099"/>
    <lineage>
        <taxon>Bacteria</taxon>
        <taxon>Pseudomonadati</taxon>
        <taxon>Pseudomonadota</taxon>
        <taxon>Alphaproteobacteria</taxon>
        <taxon>Maricaulales</taxon>
        <taxon>Robiginitomaculaceae</taxon>
    </lineage>
</organism>
<dbReference type="OrthoDB" id="9803810at2"/>
<dbReference type="Pfam" id="PF10038">
    <property type="entry name" value="DUF2274"/>
    <property type="match status" value="1"/>
</dbReference>
<protein>
    <recommendedName>
        <fullName evidence="3">Transposase</fullName>
    </recommendedName>
</protein>
<dbReference type="Proteomes" id="UP000282211">
    <property type="component" value="Unassembled WGS sequence"/>
</dbReference>
<proteinExistence type="predicted"/>
<evidence type="ECO:0000313" key="1">
    <source>
        <dbReference type="EMBL" id="RKQ69732.1"/>
    </source>
</evidence>